<keyword evidence="3" id="KW-1185">Reference proteome</keyword>
<accession>A0ABR2DZP3</accession>
<evidence type="ECO:0000256" key="1">
    <source>
        <dbReference type="SAM" id="Phobius"/>
    </source>
</evidence>
<name>A0ABR2DZP3_9ROSI</name>
<keyword evidence="1" id="KW-0812">Transmembrane</keyword>
<feature type="transmembrane region" description="Helical" evidence="1">
    <location>
        <begin position="73"/>
        <end position="91"/>
    </location>
</feature>
<dbReference type="Proteomes" id="UP001472677">
    <property type="component" value="Unassembled WGS sequence"/>
</dbReference>
<dbReference type="EMBL" id="JBBPBM010000020">
    <property type="protein sequence ID" value="KAK8550271.1"/>
    <property type="molecule type" value="Genomic_DNA"/>
</dbReference>
<keyword evidence="1" id="KW-1133">Transmembrane helix</keyword>
<comment type="caution">
    <text evidence="2">The sequence shown here is derived from an EMBL/GenBank/DDBJ whole genome shotgun (WGS) entry which is preliminary data.</text>
</comment>
<sequence>MQCRQEICKKIILCPWKSYSIFITPLSKGVATSGITCAAATSAAFQAVAKSREWKQSKYARSAFKKGRPRRQVGPLPVFLLVFPFWFNYIFNVFSQNVLVFSSNDRGLIGHFKWAVPLS</sequence>
<reference evidence="2 3" key="1">
    <citation type="journal article" date="2024" name="G3 (Bethesda)">
        <title>Genome assembly of Hibiscus sabdariffa L. provides insights into metabolisms of medicinal natural products.</title>
        <authorList>
            <person name="Kim T."/>
        </authorList>
    </citation>
    <scope>NUCLEOTIDE SEQUENCE [LARGE SCALE GENOMIC DNA]</scope>
    <source>
        <strain evidence="2">TK-2024</strain>
        <tissue evidence="2">Old leaves</tissue>
    </source>
</reference>
<evidence type="ECO:0000313" key="2">
    <source>
        <dbReference type="EMBL" id="KAK8550271.1"/>
    </source>
</evidence>
<organism evidence="2 3">
    <name type="scientific">Hibiscus sabdariffa</name>
    <name type="common">roselle</name>
    <dbReference type="NCBI Taxonomy" id="183260"/>
    <lineage>
        <taxon>Eukaryota</taxon>
        <taxon>Viridiplantae</taxon>
        <taxon>Streptophyta</taxon>
        <taxon>Embryophyta</taxon>
        <taxon>Tracheophyta</taxon>
        <taxon>Spermatophyta</taxon>
        <taxon>Magnoliopsida</taxon>
        <taxon>eudicotyledons</taxon>
        <taxon>Gunneridae</taxon>
        <taxon>Pentapetalae</taxon>
        <taxon>rosids</taxon>
        <taxon>malvids</taxon>
        <taxon>Malvales</taxon>
        <taxon>Malvaceae</taxon>
        <taxon>Malvoideae</taxon>
        <taxon>Hibiscus</taxon>
    </lineage>
</organism>
<protein>
    <submittedName>
        <fullName evidence="2">Uncharacterized protein</fullName>
    </submittedName>
</protein>
<proteinExistence type="predicted"/>
<keyword evidence="1" id="KW-0472">Membrane</keyword>
<gene>
    <name evidence="2" type="ORF">V6N12_038989</name>
</gene>
<evidence type="ECO:0000313" key="3">
    <source>
        <dbReference type="Proteomes" id="UP001472677"/>
    </source>
</evidence>